<feature type="transmembrane region" description="Helical" evidence="1">
    <location>
        <begin position="12"/>
        <end position="30"/>
    </location>
</feature>
<evidence type="ECO:0000313" key="2">
    <source>
        <dbReference type="EMBL" id="KOO31134.1"/>
    </source>
</evidence>
<feature type="transmembrane region" description="Helical" evidence="1">
    <location>
        <begin position="86"/>
        <end position="107"/>
    </location>
</feature>
<evidence type="ECO:0000256" key="1">
    <source>
        <dbReference type="SAM" id="Phobius"/>
    </source>
</evidence>
<dbReference type="AlphaFoldDB" id="A0A0M0JX53"/>
<feature type="transmembrane region" description="Helical" evidence="1">
    <location>
        <begin position="50"/>
        <end position="74"/>
    </location>
</feature>
<feature type="transmembrane region" description="Helical" evidence="1">
    <location>
        <begin position="160"/>
        <end position="183"/>
    </location>
</feature>
<dbReference type="Proteomes" id="UP000037460">
    <property type="component" value="Unassembled WGS sequence"/>
</dbReference>
<accession>A0A0M0JX53</accession>
<reference evidence="3" key="1">
    <citation type="journal article" date="2015" name="PLoS Genet.">
        <title>Genome Sequence and Transcriptome Analyses of Chrysochromulina tobin: Metabolic Tools for Enhanced Algal Fitness in the Prominent Order Prymnesiales (Haptophyceae).</title>
        <authorList>
            <person name="Hovde B.T."/>
            <person name="Deodato C.R."/>
            <person name="Hunsperger H.M."/>
            <person name="Ryken S.A."/>
            <person name="Yost W."/>
            <person name="Jha R.K."/>
            <person name="Patterson J."/>
            <person name="Monnat R.J. Jr."/>
            <person name="Barlow S.B."/>
            <person name="Starkenburg S.R."/>
            <person name="Cattolico R.A."/>
        </authorList>
    </citation>
    <scope>NUCLEOTIDE SEQUENCE</scope>
    <source>
        <strain evidence="3">CCMP291</strain>
    </source>
</reference>
<feature type="transmembrane region" description="Helical" evidence="1">
    <location>
        <begin position="127"/>
        <end position="148"/>
    </location>
</feature>
<keyword evidence="1" id="KW-1133">Transmembrane helix</keyword>
<organism evidence="2 3">
    <name type="scientific">Chrysochromulina tobinii</name>
    <dbReference type="NCBI Taxonomy" id="1460289"/>
    <lineage>
        <taxon>Eukaryota</taxon>
        <taxon>Haptista</taxon>
        <taxon>Haptophyta</taxon>
        <taxon>Prymnesiophyceae</taxon>
        <taxon>Prymnesiales</taxon>
        <taxon>Chrysochromulinaceae</taxon>
        <taxon>Chrysochromulina</taxon>
    </lineage>
</organism>
<sequence length="246" mass="26947">MSDAVDPIPGRTEVLIANLIFVVSSVLLLLEFTSIQYQWPYDLITEGQSWNWLGALSCVGWFFGFAILIDWIVFSTFPVWGFDRQALAGATLKLIASVLFCIQPFAALAGYNPDGQPPFSGVPWSNFAGICFFHAGNMLNAIGMLKLIDMRAPFLANAPSFGMIIFACATWFLVIADGIYYFSLPKPNGPGVDVGSAKNFVKYGQVIGATLLLVGSLLYTVWSLVFGRVKEPEPLLRVQPLNSSSR</sequence>
<proteinExistence type="predicted"/>
<comment type="caution">
    <text evidence="2">The sequence shown here is derived from an EMBL/GenBank/DDBJ whole genome shotgun (WGS) entry which is preliminary data.</text>
</comment>
<name>A0A0M0JX53_9EUKA</name>
<keyword evidence="1" id="KW-0472">Membrane</keyword>
<protein>
    <submittedName>
        <fullName evidence="2">Uncharacterized protein</fullName>
    </submittedName>
</protein>
<evidence type="ECO:0000313" key="3">
    <source>
        <dbReference type="Proteomes" id="UP000037460"/>
    </source>
</evidence>
<dbReference type="EMBL" id="JWZX01002079">
    <property type="protein sequence ID" value="KOO31134.1"/>
    <property type="molecule type" value="Genomic_DNA"/>
</dbReference>
<keyword evidence="3" id="KW-1185">Reference proteome</keyword>
<feature type="transmembrane region" description="Helical" evidence="1">
    <location>
        <begin position="203"/>
        <end position="227"/>
    </location>
</feature>
<dbReference type="OrthoDB" id="10628437at2759"/>
<keyword evidence="1" id="KW-0812">Transmembrane</keyword>
<gene>
    <name evidence="2" type="ORF">Ctob_002591</name>
</gene>